<dbReference type="InterPro" id="IPR003591">
    <property type="entry name" value="Leu-rich_rpt_typical-subtyp"/>
</dbReference>
<gene>
    <name evidence="14" type="ORF">L1049_021253</name>
</gene>
<reference evidence="14 15" key="1">
    <citation type="journal article" date="2024" name="Plant J.">
        <title>Genome sequences and population genomics reveal climatic adaptation and genomic divergence between two closely related sweetgum species.</title>
        <authorList>
            <person name="Xu W.Q."/>
            <person name="Ren C.Q."/>
            <person name="Zhang X.Y."/>
            <person name="Comes H.P."/>
            <person name="Liu X.H."/>
            <person name="Li Y.G."/>
            <person name="Kettle C.J."/>
            <person name="Jalonen R."/>
            <person name="Gaisberger H."/>
            <person name="Ma Y.Z."/>
            <person name="Qiu Y.X."/>
        </authorList>
    </citation>
    <scope>NUCLEOTIDE SEQUENCE [LARGE SCALE GENOMIC DNA]</scope>
    <source>
        <strain evidence="14">Hangzhou</strain>
    </source>
</reference>
<evidence type="ECO:0000256" key="5">
    <source>
        <dbReference type="ARBA" id="ARBA00022692"/>
    </source>
</evidence>
<evidence type="ECO:0000259" key="13">
    <source>
        <dbReference type="Pfam" id="PF23598"/>
    </source>
</evidence>
<feature type="transmembrane region" description="Helical" evidence="12">
    <location>
        <begin position="607"/>
        <end position="630"/>
    </location>
</feature>
<keyword evidence="10" id="KW-0325">Glycoprotein</keyword>
<keyword evidence="15" id="KW-1185">Reference proteome</keyword>
<dbReference type="InterPro" id="IPR055414">
    <property type="entry name" value="LRR_R13L4/SHOC2-like"/>
</dbReference>
<dbReference type="PANTHER" id="PTHR48063:SF90">
    <property type="entry name" value="OS11G0565920 PROTEIN"/>
    <property type="match status" value="1"/>
</dbReference>
<name>A0AAP0SAD5_LIQFO</name>
<dbReference type="SUPFAM" id="SSF52058">
    <property type="entry name" value="L domain-like"/>
    <property type="match status" value="2"/>
</dbReference>
<keyword evidence="7" id="KW-0677">Repeat</keyword>
<dbReference type="PANTHER" id="PTHR48063">
    <property type="entry name" value="LRR RECEPTOR-LIKE KINASE"/>
    <property type="match status" value="1"/>
</dbReference>
<keyword evidence="9 12" id="KW-0472">Membrane</keyword>
<organism evidence="14 15">
    <name type="scientific">Liquidambar formosana</name>
    <name type="common">Formosan gum</name>
    <dbReference type="NCBI Taxonomy" id="63359"/>
    <lineage>
        <taxon>Eukaryota</taxon>
        <taxon>Viridiplantae</taxon>
        <taxon>Streptophyta</taxon>
        <taxon>Embryophyta</taxon>
        <taxon>Tracheophyta</taxon>
        <taxon>Spermatophyta</taxon>
        <taxon>Magnoliopsida</taxon>
        <taxon>eudicotyledons</taxon>
        <taxon>Gunneridae</taxon>
        <taxon>Pentapetalae</taxon>
        <taxon>Saxifragales</taxon>
        <taxon>Altingiaceae</taxon>
        <taxon>Liquidambar</taxon>
    </lineage>
</organism>
<keyword evidence="3" id="KW-1003">Cell membrane</keyword>
<feature type="domain" description="Disease resistance R13L4/SHOC-2-like LRR" evidence="13">
    <location>
        <begin position="23"/>
        <end position="166"/>
    </location>
</feature>
<feature type="region of interest" description="Disordered" evidence="11">
    <location>
        <begin position="578"/>
        <end position="600"/>
    </location>
</feature>
<keyword evidence="6" id="KW-0732">Signal</keyword>
<dbReference type="InterPro" id="IPR046956">
    <property type="entry name" value="RLP23-like"/>
</dbReference>
<evidence type="ECO:0000313" key="15">
    <source>
        <dbReference type="Proteomes" id="UP001415857"/>
    </source>
</evidence>
<evidence type="ECO:0000256" key="1">
    <source>
        <dbReference type="ARBA" id="ARBA00004251"/>
    </source>
</evidence>
<dbReference type="InterPro" id="IPR001611">
    <property type="entry name" value="Leu-rich_rpt"/>
</dbReference>
<dbReference type="Proteomes" id="UP001415857">
    <property type="component" value="Unassembled WGS sequence"/>
</dbReference>
<dbReference type="AlphaFoldDB" id="A0AAP0SAD5"/>
<keyword evidence="4" id="KW-0433">Leucine-rich repeat</keyword>
<dbReference type="InterPro" id="IPR032675">
    <property type="entry name" value="LRR_dom_sf"/>
</dbReference>
<accession>A0AAP0SAD5</accession>
<evidence type="ECO:0000313" key="14">
    <source>
        <dbReference type="EMBL" id="KAK9293262.1"/>
    </source>
</evidence>
<evidence type="ECO:0000256" key="7">
    <source>
        <dbReference type="ARBA" id="ARBA00022737"/>
    </source>
</evidence>
<protein>
    <recommendedName>
        <fullName evidence="13">Disease resistance R13L4/SHOC-2-like LRR domain-containing protein</fullName>
    </recommendedName>
</protein>
<keyword evidence="8 12" id="KW-1133">Transmembrane helix</keyword>
<comment type="subcellular location">
    <subcellularLocation>
        <location evidence="1">Cell membrane</location>
        <topology evidence="1">Single-pass type I membrane protein</topology>
    </subcellularLocation>
</comment>
<dbReference type="FunFam" id="3.80.10.10:FF:000383">
    <property type="entry name" value="Leucine-rich repeat receptor protein kinase EMS1"/>
    <property type="match status" value="1"/>
</dbReference>
<comment type="caution">
    <text evidence="14">The sequence shown here is derived from an EMBL/GenBank/DDBJ whole genome shotgun (WGS) entry which is preliminary data.</text>
</comment>
<evidence type="ECO:0000256" key="8">
    <source>
        <dbReference type="ARBA" id="ARBA00022989"/>
    </source>
</evidence>
<dbReference type="Gene3D" id="3.80.10.10">
    <property type="entry name" value="Ribonuclease Inhibitor"/>
    <property type="match status" value="3"/>
</dbReference>
<dbReference type="GO" id="GO:0005886">
    <property type="term" value="C:plasma membrane"/>
    <property type="evidence" value="ECO:0007669"/>
    <property type="project" value="UniProtKB-SubCell"/>
</dbReference>
<evidence type="ECO:0000256" key="6">
    <source>
        <dbReference type="ARBA" id="ARBA00022729"/>
    </source>
</evidence>
<evidence type="ECO:0000256" key="3">
    <source>
        <dbReference type="ARBA" id="ARBA00022475"/>
    </source>
</evidence>
<evidence type="ECO:0000256" key="12">
    <source>
        <dbReference type="SAM" id="Phobius"/>
    </source>
</evidence>
<dbReference type="FunFam" id="3.80.10.10:FF:000095">
    <property type="entry name" value="LRR receptor-like serine/threonine-protein kinase GSO1"/>
    <property type="match status" value="2"/>
</dbReference>
<proteinExistence type="inferred from homology"/>
<evidence type="ECO:0000256" key="4">
    <source>
        <dbReference type="ARBA" id="ARBA00022614"/>
    </source>
</evidence>
<evidence type="ECO:0000256" key="2">
    <source>
        <dbReference type="ARBA" id="ARBA00009592"/>
    </source>
</evidence>
<evidence type="ECO:0000256" key="10">
    <source>
        <dbReference type="ARBA" id="ARBA00023180"/>
    </source>
</evidence>
<evidence type="ECO:0000256" key="9">
    <source>
        <dbReference type="ARBA" id="ARBA00023136"/>
    </source>
</evidence>
<dbReference type="Pfam" id="PF00560">
    <property type="entry name" value="LRR_1"/>
    <property type="match status" value="6"/>
</dbReference>
<sequence>MNFWTVFQAAPTTAWCHSIYMKNQLVGNLPDSLGRFENLRYLYLESNSFWGSIPSSIGNLSSLQELWLSYNQMNGTIPQSIGQLSKLDTLYLHSNSWEGVLTEAHFLNLTRLETFWMDTTLKKSLSLNLSYGWIPPFRLKSIQLENCQVGPKFPIWIQSQTELEYIILKNAGISDIVPGDWISKLSSQVTDLDLSYNKIRGKLPQSLRFPKATYIELSSNLLEGPFPLWSSGVVDLFLEKNLFSGPIPPNLGEIMPNLEVLFLSENFLNGSIPQSILKIEYLRIFAVRDNQLSGTFPDIWTNSQAMGVLDLANNSLHGTIPKSMGNLLGLSFLILSDNHLEGEFPSSLKNCKGLIRLDLGGNNLSGNIPWWIGDELSSLMILRLRSNKFSGVVPSKLCHLSLLHLLGVAQNNLTGFIPKCLGNLTSLVYGNSTNTFLNYPEEMMIVAKGTQLEYSSTLDYVYCIDLSQNHLMGGIPSEITSLFALGTLNLSMNHLNGSIPQNIGNLRWLETLDHSNNSLSGPIPQSISALTSLAHFKLSHNNLVGRIPTGNQLQTLNDSSIYEGNPLLCGLPLPTKCPGDDTSNGQTPTDAADTKEDGGNEKNSEMLWFYVSIGPGFVVGFWGVCGTLLVKKTWRHAYFRFVDDTKDWIALMIALKVAAFRRKMGLEQN</sequence>
<keyword evidence="5 12" id="KW-0812">Transmembrane</keyword>
<evidence type="ECO:0000256" key="11">
    <source>
        <dbReference type="SAM" id="MobiDB-lite"/>
    </source>
</evidence>
<comment type="similarity">
    <text evidence="2">Belongs to the RLP family.</text>
</comment>
<dbReference type="Pfam" id="PF23598">
    <property type="entry name" value="LRR_14"/>
    <property type="match status" value="1"/>
</dbReference>
<dbReference type="EMBL" id="JBBPBK010000001">
    <property type="protein sequence ID" value="KAK9293262.1"/>
    <property type="molecule type" value="Genomic_DNA"/>
</dbReference>
<dbReference type="SMART" id="SM00369">
    <property type="entry name" value="LRR_TYP"/>
    <property type="match status" value="4"/>
</dbReference>